<evidence type="ECO:0000313" key="1">
    <source>
        <dbReference type="EMBL" id="MBB3838949.1"/>
    </source>
</evidence>
<organism evidence="1 2">
    <name type="scientific">Runella defluvii</name>
    <dbReference type="NCBI Taxonomy" id="370973"/>
    <lineage>
        <taxon>Bacteria</taxon>
        <taxon>Pseudomonadati</taxon>
        <taxon>Bacteroidota</taxon>
        <taxon>Cytophagia</taxon>
        <taxon>Cytophagales</taxon>
        <taxon>Spirosomataceae</taxon>
        <taxon>Runella</taxon>
    </lineage>
</organism>
<sequence>MVSTSLPSVSQSPRRYYHIANGWTDVNISGKIAGKFSWQLENQHRRQDMQGAYKSETTTGNPYNNLNQHVFRPFIHYQVNPTIRISLMPFGWIGSNRFAEGTPFAFFSELRVSPQVILTQNLGRLRVDHRFRYEFRWLGKNQALNDKSFVYGGDFSETNYRERFRYQAKLTLPLNKAQMGDKTLYAQAYNELFLNMGKNISNLHLFDQNRALVGLGYRLNHHYSVEASYMQQTIFRFNNTDKNNVDLNNILQLNFVLSNVESLFKKKASH</sequence>
<dbReference type="EMBL" id="JACIBY010000005">
    <property type="protein sequence ID" value="MBB3838949.1"/>
    <property type="molecule type" value="Genomic_DNA"/>
</dbReference>
<evidence type="ECO:0000313" key="2">
    <source>
        <dbReference type="Proteomes" id="UP000541352"/>
    </source>
</evidence>
<proteinExistence type="predicted"/>
<dbReference type="RefSeq" id="WP_221225634.1">
    <property type="nucleotide sequence ID" value="NZ_JACIBY010000005.1"/>
</dbReference>
<reference evidence="1 2" key="1">
    <citation type="submission" date="2020-08" db="EMBL/GenBank/DDBJ databases">
        <title>Genomic Encyclopedia of Type Strains, Phase IV (KMG-IV): sequencing the most valuable type-strain genomes for metagenomic binning, comparative biology and taxonomic classification.</title>
        <authorList>
            <person name="Goeker M."/>
        </authorList>
    </citation>
    <scope>NUCLEOTIDE SEQUENCE [LARGE SCALE GENOMIC DNA]</scope>
    <source>
        <strain evidence="1 2">DSM 17976</strain>
    </source>
</reference>
<name>A0A7W6EQT3_9BACT</name>
<accession>A0A7W6EQT3</accession>
<dbReference type="AlphaFoldDB" id="A0A7W6EQT3"/>
<evidence type="ECO:0008006" key="3">
    <source>
        <dbReference type="Google" id="ProtNLM"/>
    </source>
</evidence>
<gene>
    <name evidence="1" type="ORF">FHS57_002955</name>
</gene>
<protein>
    <recommendedName>
        <fullName evidence="3">DUF2490 domain-containing protein</fullName>
    </recommendedName>
</protein>
<dbReference type="Proteomes" id="UP000541352">
    <property type="component" value="Unassembled WGS sequence"/>
</dbReference>
<comment type="caution">
    <text evidence="1">The sequence shown here is derived from an EMBL/GenBank/DDBJ whole genome shotgun (WGS) entry which is preliminary data.</text>
</comment>
<keyword evidence="2" id="KW-1185">Reference proteome</keyword>
<dbReference type="InterPro" id="IPR019619">
    <property type="entry name" value="DUF2490"/>
</dbReference>
<dbReference type="Pfam" id="PF10677">
    <property type="entry name" value="DUF2490"/>
    <property type="match status" value="1"/>
</dbReference>